<dbReference type="Gene3D" id="3.40.50.1820">
    <property type="entry name" value="alpha/beta hydrolase"/>
    <property type="match status" value="1"/>
</dbReference>
<dbReference type="PANTHER" id="PTHR12277">
    <property type="entry name" value="ALPHA/BETA HYDROLASE DOMAIN-CONTAINING PROTEIN"/>
    <property type="match status" value="1"/>
</dbReference>
<dbReference type="AlphaFoldDB" id="A0A0D1E9U0"/>
<proteinExistence type="predicted"/>
<gene>
    <name evidence="3" type="ORF">jaqu_37470</name>
</gene>
<dbReference type="InterPro" id="IPR022742">
    <property type="entry name" value="Hydrolase_4"/>
</dbReference>
<keyword evidence="4" id="KW-1185">Reference proteome</keyword>
<dbReference type="OrthoDB" id="9804723at2"/>
<keyword evidence="1" id="KW-0812">Transmembrane</keyword>
<dbReference type="InterPro" id="IPR029058">
    <property type="entry name" value="AB_hydrolase_fold"/>
</dbReference>
<keyword evidence="3" id="KW-0378">Hydrolase</keyword>
<feature type="transmembrane region" description="Helical" evidence="1">
    <location>
        <begin position="12"/>
        <end position="34"/>
    </location>
</feature>
<keyword evidence="1" id="KW-0472">Membrane</keyword>
<dbReference type="Proteomes" id="UP000032232">
    <property type="component" value="Unassembled WGS sequence"/>
</dbReference>
<evidence type="ECO:0000256" key="1">
    <source>
        <dbReference type="SAM" id="Phobius"/>
    </source>
</evidence>
<evidence type="ECO:0000313" key="4">
    <source>
        <dbReference type="Proteomes" id="UP000032232"/>
    </source>
</evidence>
<accession>A0A0D1E9U0</accession>
<keyword evidence="1" id="KW-1133">Transmembrane helix</keyword>
<organism evidence="3 4">
    <name type="scientific">Jannaschia aquimarina</name>
    <dbReference type="NCBI Taxonomy" id="935700"/>
    <lineage>
        <taxon>Bacteria</taxon>
        <taxon>Pseudomonadati</taxon>
        <taxon>Pseudomonadota</taxon>
        <taxon>Alphaproteobacteria</taxon>
        <taxon>Rhodobacterales</taxon>
        <taxon>Roseobacteraceae</taxon>
        <taxon>Jannaschia</taxon>
    </lineage>
</organism>
<name>A0A0D1E9U0_9RHOB</name>
<feature type="domain" description="Serine aminopeptidase S33" evidence="2">
    <location>
        <begin position="81"/>
        <end position="190"/>
    </location>
</feature>
<evidence type="ECO:0000313" key="3">
    <source>
        <dbReference type="EMBL" id="KIT14459.1"/>
    </source>
</evidence>
<dbReference type="SUPFAM" id="SSF53474">
    <property type="entry name" value="alpha/beta-Hydrolases"/>
    <property type="match status" value="1"/>
</dbReference>
<sequence length="271" mass="29076">MGASDLHRMRRFTLRLTWIVALGYMAVVTALYLAQDRLIHVGWAGPAPQAVAAIPGLTEISVESDAGYLRGWHRPAASGRPTLIVFHGNGGFYWRRLDAFAQRGWGILLVPYRGYAGNPGAPDEAGLMEDGRAVLAHARGVLGLPAEDILLYGESLGTGVAARMALEPGGWRGLILVAPYTSVEDRAAELYPWVPVRTLLRDRFATDEIIARVEAPILIVHGTSDPVIPVAHGRALAALAPETKTTWIDGAGHILPVPTVTRAIAEFLGTG</sequence>
<evidence type="ECO:0000259" key="2">
    <source>
        <dbReference type="Pfam" id="PF12146"/>
    </source>
</evidence>
<dbReference type="Pfam" id="PF12146">
    <property type="entry name" value="Hydrolase_4"/>
    <property type="match status" value="1"/>
</dbReference>
<dbReference type="EMBL" id="JYFE01000074">
    <property type="protein sequence ID" value="KIT14459.1"/>
    <property type="molecule type" value="Genomic_DNA"/>
</dbReference>
<dbReference type="GO" id="GO:0016787">
    <property type="term" value="F:hydrolase activity"/>
    <property type="evidence" value="ECO:0007669"/>
    <property type="project" value="UniProtKB-KW"/>
</dbReference>
<comment type="caution">
    <text evidence="3">The sequence shown here is derived from an EMBL/GenBank/DDBJ whole genome shotgun (WGS) entry which is preliminary data.</text>
</comment>
<protein>
    <submittedName>
        <fullName evidence="3">Alpha/beta hydrolase family protein</fullName>
    </submittedName>
</protein>
<dbReference type="STRING" id="935700.jaqu_37470"/>
<dbReference type="PATRIC" id="fig|935700.4.peg.3862"/>
<reference evidence="3 4" key="1">
    <citation type="submission" date="2015-02" db="EMBL/GenBank/DDBJ databases">
        <title>Genome Sequence of Jannaschia aquimarina DSM28248, a member of the Roseobacter clade.</title>
        <authorList>
            <person name="Voget S."/>
            <person name="Daniel R."/>
        </authorList>
    </citation>
    <scope>NUCLEOTIDE SEQUENCE [LARGE SCALE GENOMIC DNA]</scope>
    <source>
        <strain evidence="3 4">GSW-M26</strain>
    </source>
</reference>